<evidence type="ECO:0000256" key="5">
    <source>
        <dbReference type="ARBA" id="ARBA00023136"/>
    </source>
</evidence>
<feature type="transmembrane region" description="Helical" evidence="6">
    <location>
        <begin position="52"/>
        <end position="72"/>
    </location>
</feature>
<evidence type="ECO:0000256" key="1">
    <source>
        <dbReference type="ARBA" id="ARBA00004651"/>
    </source>
</evidence>
<feature type="transmembrane region" description="Helical" evidence="6">
    <location>
        <begin position="301"/>
        <end position="322"/>
    </location>
</feature>
<keyword evidence="5 6" id="KW-0472">Membrane</keyword>
<evidence type="ECO:0000256" key="4">
    <source>
        <dbReference type="ARBA" id="ARBA00022989"/>
    </source>
</evidence>
<keyword evidence="2" id="KW-1003">Cell membrane</keyword>
<dbReference type="InterPro" id="IPR011701">
    <property type="entry name" value="MFS"/>
</dbReference>
<comment type="subcellular location">
    <subcellularLocation>
        <location evidence="1">Cell membrane</location>
        <topology evidence="1">Multi-pass membrane protein</topology>
    </subcellularLocation>
</comment>
<dbReference type="EMBL" id="CP038267">
    <property type="protein sequence ID" value="QBR94499.1"/>
    <property type="molecule type" value="Genomic_DNA"/>
</dbReference>
<feature type="domain" description="Major facilitator superfamily (MFS) profile" evidence="7">
    <location>
        <begin position="1"/>
        <end position="358"/>
    </location>
</feature>
<reference evidence="8 9" key="1">
    <citation type="submission" date="2019-03" db="EMBL/GenBank/DDBJ databases">
        <title>Three New Species of Nocardioides, Nocardioides euryhalodurans sp. nov., Nocardioides seonyuensis sp. nov. and Nocardioides eburneoflavus sp. nov., Iolated from Soil.</title>
        <authorList>
            <person name="Roh S.G."/>
            <person name="Lee C."/>
            <person name="Kim M.-K."/>
            <person name="Kim S.B."/>
        </authorList>
    </citation>
    <scope>NUCLEOTIDE SEQUENCE [LARGE SCALE GENOMIC DNA]</scope>
    <source>
        <strain evidence="8 9">MMS17-SY117</strain>
    </source>
</reference>
<feature type="transmembrane region" description="Helical" evidence="6">
    <location>
        <begin position="12"/>
        <end position="32"/>
    </location>
</feature>
<keyword evidence="3 6" id="KW-0812">Transmembrane</keyword>
<feature type="transmembrane region" description="Helical" evidence="6">
    <location>
        <begin position="269"/>
        <end position="289"/>
    </location>
</feature>
<evidence type="ECO:0000256" key="6">
    <source>
        <dbReference type="SAM" id="Phobius"/>
    </source>
</evidence>
<organism evidence="8 9">
    <name type="scientific">Nocardioides euryhalodurans</name>
    <dbReference type="NCBI Taxonomy" id="2518370"/>
    <lineage>
        <taxon>Bacteria</taxon>
        <taxon>Bacillati</taxon>
        <taxon>Actinomycetota</taxon>
        <taxon>Actinomycetes</taxon>
        <taxon>Propionibacteriales</taxon>
        <taxon>Nocardioidaceae</taxon>
        <taxon>Nocardioides</taxon>
    </lineage>
</organism>
<feature type="transmembrane region" description="Helical" evidence="6">
    <location>
        <begin position="244"/>
        <end position="263"/>
    </location>
</feature>
<evidence type="ECO:0000313" key="8">
    <source>
        <dbReference type="EMBL" id="QBR94499.1"/>
    </source>
</evidence>
<dbReference type="GO" id="GO:0022857">
    <property type="term" value="F:transmembrane transporter activity"/>
    <property type="evidence" value="ECO:0007669"/>
    <property type="project" value="InterPro"/>
</dbReference>
<dbReference type="KEGG" id="noy:EXE57_13160"/>
<sequence length="372" mass="37808">MPPMLVAISLDLGIPLSAAVQAAGAYFLAYGVMQPVWGVVSDRVGRVRTLRLTLLLAGLASIGSAFVATPLLLGISRAVAGGFFGAAYPSTLIYVGDTVPLGVRQPAIARLMVGVALGAALASAGAGLLADVTSWRLGFVATGGAALVLVVILRRLPEPEQPDGPRPTPLAMLGAVARSRVTLFVLALSFVEGMVLLGTLTVLPPASEAAGATSTLAGLLTGVYGVSVYLSSRMVRTVSMRRHPAWLLGGGSLVLVVSMLLLALSQGPFAAAGAALLVGVAWVSMHSTLQTWATEVLPGARATVISLFAGALFAGSALTAALVAAPAEAGRYDLIFLAGAAIAVPLGVAATWGRWRWRNPSPGQRAAGTSDD</sequence>
<dbReference type="PANTHER" id="PTHR43124">
    <property type="entry name" value="PURINE EFFLUX PUMP PBUE"/>
    <property type="match status" value="1"/>
</dbReference>
<evidence type="ECO:0000313" key="9">
    <source>
        <dbReference type="Proteomes" id="UP000294894"/>
    </source>
</evidence>
<feature type="transmembrane region" description="Helical" evidence="6">
    <location>
        <begin position="107"/>
        <end position="129"/>
    </location>
</feature>
<evidence type="ECO:0000256" key="3">
    <source>
        <dbReference type="ARBA" id="ARBA00022692"/>
    </source>
</evidence>
<dbReference type="SUPFAM" id="SSF103473">
    <property type="entry name" value="MFS general substrate transporter"/>
    <property type="match status" value="1"/>
</dbReference>
<dbReference type="PANTHER" id="PTHR43124:SF3">
    <property type="entry name" value="CHLORAMPHENICOL EFFLUX PUMP RV0191"/>
    <property type="match status" value="1"/>
</dbReference>
<dbReference type="GO" id="GO:0005886">
    <property type="term" value="C:plasma membrane"/>
    <property type="evidence" value="ECO:0007669"/>
    <property type="project" value="UniProtKB-SubCell"/>
</dbReference>
<feature type="transmembrane region" description="Helical" evidence="6">
    <location>
        <begin position="334"/>
        <end position="355"/>
    </location>
</feature>
<protein>
    <submittedName>
        <fullName evidence="8">MFS transporter</fullName>
    </submittedName>
</protein>
<feature type="transmembrane region" description="Helical" evidence="6">
    <location>
        <begin position="78"/>
        <end position="95"/>
    </location>
</feature>
<dbReference type="Gene3D" id="1.20.1250.20">
    <property type="entry name" value="MFS general substrate transporter like domains"/>
    <property type="match status" value="1"/>
</dbReference>
<gene>
    <name evidence="8" type="ORF">EXE57_13160</name>
</gene>
<name>A0A4P7GR12_9ACTN</name>
<evidence type="ECO:0000256" key="2">
    <source>
        <dbReference type="ARBA" id="ARBA00022475"/>
    </source>
</evidence>
<dbReference type="OrthoDB" id="106589at2"/>
<keyword evidence="9" id="KW-1185">Reference proteome</keyword>
<dbReference type="InterPro" id="IPR020846">
    <property type="entry name" value="MFS_dom"/>
</dbReference>
<accession>A0A4P7GR12</accession>
<dbReference type="Pfam" id="PF07690">
    <property type="entry name" value="MFS_1"/>
    <property type="match status" value="1"/>
</dbReference>
<dbReference type="InterPro" id="IPR050189">
    <property type="entry name" value="MFS_Efflux_Transporters"/>
</dbReference>
<dbReference type="PROSITE" id="PS50850">
    <property type="entry name" value="MFS"/>
    <property type="match status" value="1"/>
</dbReference>
<proteinExistence type="predicted"/>
<feature type="transmembrane region" description="Helical" evidence="6">
    <location>
        <begin position="135"/>
        <end position="153"/>
    </location>
</feature>
<dbReference type="InterPro" id="IPR036259">
    <property type="entry name" value="MFS_trans_sf"/>
</dbReference>
<keyword evidence="4 6" id="KW-1133">Transmembrane helix</keyword>
<dbReference type="Proteomes" id="UP000294894">
    <property type="component" value="Chromosome"/>
</dbReference>
<evidence type="ECO:0000259" key="7">
    <source>
        <dbReference type="PROSITE" id="PS50850"/>
    </source>
</evidence>
<feature type="transmembrane region" description="Helical" evidence="6">
    <location>
        <begin position="209"/>
        <end position="232"/>
    </location>
</feature>
<feature type="transmembrane region" description="Helical" evidence="6">
    <location>
        <begin position="181"/>
        <end position="203"/>
    </location>
</feature>
<dbReference type="AlphaFoldDB" id="A0A4P7GR12"/>